<dbReference type="EMBL" id="ABWE02002752">
    <property type="status" value="NOT_ANNOTATED_CDS"/>
    <property type="molecule type" value="Genomic_DNA"/>
</dbReference>
<reference evidence="2" key="1">
    <citation type="journal article" date="2010" name="Science">
        <title>Signatures of adaptation to obligate biotrophy in the Hyaloperonospora arabidopsidis genome.</title>
        <authorList>
            <person name="Baxter L."/>
            <person name="Tripathy S."/>
            <person name="Ishaque N."/>
            <person name="Boot N."/>
            <person name="Cabral A."/>
            <person name="Kemen E."/>
            <person name="Thines M."/>
            <person name="Ah-Fong A."/>
            <person name="Anderson R."/>
            <person name="Badejoko W."/>
            <person name="Bittner-Eddy P."/>
            <person name="Boore J.L."/>
            <person name="Chibucos M.C."/>
            <person name="Coates M."/>
            <person name="Dehal P."/>
            <person name="Delehaunty K."/>
            <person name="Dong S."/>
            <person name="Downton P."/>
            <person name="Dumas B."/>
            <person name="Fabro G."/>
            <person name="Fronick C."/>
            <person name="Fuerstenberg S.I."/>
            <person name="Fulton L."/>
            <person name="Gaulin E."/>
            <person name="Govers F."/>
            <person name="Hughes L."/>
            <person name="Humphray S."/>
            <person name="Jiang R.H."/>
            <person name="Judelson H."/>
            <person name="Kamoun S."/>
            <person name="Kyung K."/>
            <person name="Meijer H."/>
            <person name="Minx P."/>
            <person name="Morris P."/>
            <person name="Nelson J."/>
            <person name="Phuntumart V."/>
            <person name="Qutob D."/>
            <person name="Rehmany A."/>
            <person name="Rougon-Cardoso A."/>
            <person name="Ryden P."/>
            <person name="Torto-Alalibo T."/>
            <person name="Studholme D."/>
            <person name="Wang Y."/>
            <person name="Win J."/>
            <person name="Wood J."/>
            <person name="Clifton S.W."/>
            <person name="Rogers J."/>
            <person name="Van den Ackerveken G."/>
            <person name="Jones J.D."/>
            <person name="McDowell J.M."/>
            <person name="Beynon J."/>
            <person name="Tyler B.M."/>
        </authorList>
    </citation>
    <scope>NUCLEOTIDE SEQUENCE [LARGE SCALE GENOMIC DNA]</scope>
    <source>
        <strain evidence="2">Emoy2</strain>
    </source>
</reference>
<dbReference type="AlphaFoldDB" id="M4C3S3"/>
<sequence length="81" mass="9068">MREPGKPVFNISHEYADVLLDTIPDELPAYRGLRHEIVLVTGSKYGVTRQLPLPRDQVKILTLSAKADASRVMCARVPCHI</sequence>
<evidence type="ECO:0000313" key="1">
    <source>
        <dbReference type="EnsemblProtists" id="HpaP813741"/>
    </source>
</evidence>
<name>M4C3S3_HYAAE</name>
<reference evidence="1" key="2">
    <citation type="submission" date="2015-06" db="UniProtKB">
        <authorList>
            <consortium name="EnsemblProtists"/>
        </authorList>
    </citation>
    <scope>IDENTIFICATION</scope>
    <source>
        <strain evidence="1">Emoy2</strain>
    </source>
</reference>
<keyword evidence="2" id="KW-1185">Reference proteome</keyword>
<protein>
    <submittedName>
        <fullName evidence="1">Uncharacterized protein</fullName>
    </submittedName>
</protein>
<organism evidence="1 2">
    <name type="scientific">Hyaloperonospora arabidopsidis (strain Emoy2)</name>
    <name type="common">Downy mildew agent</name>
    <name type="synonym">Peronospora arabidopsidis</name>
    <dbReference type="NCBI Taxonomy" id="559515"/>
    <lineage>
        <taxon>Eukaryota</taxon>
        <taxon>Sar</taxon>
        <taxon>Stramenopiles</taxon>
        <taxon>Oomycota</taxon>
        <taxon>Peronosporomycetes</taxon>
        <taxon>Peronosporales</taxon>
        <taxon>Peronosporaceae</taxon>
        <taxon>Hyaloperonospora</taxon>
    </lineage>
</organism>
<dbReference type="VEuPathDB" id="FungiDB:HpaG813741"/>
<dbReference type="InParanoid" id="M4C3S3"/>
<dbReference type="STRING" id="559515.M4C3S3"/>
<proteinExistence type="predicted"/>
<dbReference type="EnsemblProtists" id="HpaT813741">
    <property type="protein sequence ID" value="HpaP813741"/>
    <property type="gene ID" value="HpaG813741"/>
</dbReference>
<evidence type="ECO:0000313" key="2">
    <source>
        <dbReference type="Proteomes" id="UP000011713"/>
    </source>
</evidence>
<dbReference type="HOGENOM" id="CLU_2578974_0_0_1"/>
<dbReference type="Proteomes" id="UP000011713">
    <property type="component" value="Unassembled WGS sequence"/>
</dbReference>
<accession>M4C3S3</accession>